<gene>
    <name evidence="1" type="ORF">BJP37_02370</name>
</gene>
<evidence type="ECO:0000313" key="2">
    <source>
        <dbReference type="Proteomes" id="UP000186657"/>
    </source>
</evidence>
<organism evidence="1 2">
    <name type="scientific">Moorena bouillonii PNG</name>
    <dbReference type="NCBI Taxonomy" id="568701"/>
    <lineage>
        <taxon>Bacteria</taxon>
        <taxon>Bacillati</taxon>
        <taxon>Cyanobacteriota</taxon>
        <taxon>Cyanophyceae</taxon>
        <taxon>Coleofasciculales</taxon>
        <taxon>Coleofasciculaceae</taxon>
        <taxon>Moorena</taxon>
    </lineage>
</organism>
<proteinExistence type="predicted"/>
<dbReference type="RefSeq" id="WP_075896199.1">
    <property type="nucleotide sequence ID" value="NZ_MKZS01000001.1"/>
</dbReference>
<comment type="caution">
    <text evidence="1">The sequence shown here is derived from an EMBL/GenBank/DDBJ whole genome shotgun (WGS) entry which is preliminary data.</text>
</comment>
<evidence type="ECO:0000313" key="1">
    <source>
        <dbReference type="EMBL" id="OLT58056.1"/>
    </source>
</evidence>
<reference evidence="1 2" key="1">
    <citation type="submission" date="2016-10" db="EMBL/GenBank/DDBJ databases">
        <title>Comparative genomics uncovers the prolific and rare metabolic potential of the cyanobacterial genus Moorea.</title>
        <authorList>
            <person name="Leao T."/>
            <person name="Castelao G."/>
            <person name="Korobeynikov A."/>
            <person name="Monroe E.A."/>
            <person name="Podell S."/>
            <person name="Glukhov E."/>
            <person name="Allen E."/>
            <person name="Gerwick W.H."/>
            <person name="Gerwick L."/>
        </authorList>
    </citation>
    <scope>NUCLEOTIDE SEQUENCE [LARGE SCALE GENOMIC DNA]</scope>
    <source>
        <strain evidence="1 2">PNG5-198</strain>
    </source>
</reference>
<sequence length="783" mass="88155">MFSANYTWAFGLDDLIPKIKVPKLPGGINEEIEDVINDTIDDAVDEIIPYGIPRSIEELVDRLFGALAKDYGVIQQTPYSAGYNEVLIVSPSTGAEQRMQVNLPEEEFRIYEIAFKGVSVPKPKAVVGGQSPLQESEIKERLSEFKIEYDDQNKVQAIILADGTKAEFSNSQAIIYGASGKPIETITLSQANANPSENYIALKNTGKQKCESNVKQRLQATLDNANLKNLNLAQLGTSDEARLLAWAGTFGREGLADSLLPDSRNQTIQAISCQAPVQCNKPHTYDGKSEVRTDLFKIPPGTNPKVALEYQFFTIPDRLEIFHEGSRVFEDGPTSGHHEKDISDDIPDNAKYVGVKVIGNRDEGTRWWYTIHCQNNNIGDILKVENDTNKEIKLGKSNNLLSPEERTRLRALGIYSKDLIPDPGKKFDTCKSGTDYTAIPTRTFKTEDGKAWPLLTFLNKENENFWRWFDPHEKNLQEFLGTATYYTLFYYDTRPYVFTDLPVRIDGLVDDSPGVLDMYYAFMGVEGQLQVKDFITIFIEDESKIPSDYRDSIATRSTQTINDKILELINTGFISTNSIKKLLEETPIVIQTVGKKRELPTFDDLVYNPHMFVAVHGVQGANLTLKNLRIEVSIDPESGIRRGTWRASLVNELCDDFAFGRTEIDDAKTFNMINRLFEEAEDLVSQALERGRDSDEYKTKINSAIDKIDQALKLITYPEDGFEALLNVRKKAEIKKGVLIVGYLLQRYGSAKPYMVKIPLKSEITGEFTIPDRYQSCEGNGCK</sequence>
<protein>
    <submittedName>
        <fullName evidence="1">Uncharacterized protein</fullName>
    </submittedName>
</protein>
<dbReference type="EMBL" id="MKZS01000001">
    <property type="protein sequence ID" value="OLT58056.1"/>
    <property type="molecule type" value="Genomic_DNA"/>
</dbReference>
<keyword evidence="2" id="KW-1185">Reference proteome</keyword>
<name>A0A1U7MWI1_9CYAN</name>
<dbReference type="AlphaFoldDB" id="A0A1U7MWI1"/>
<accession>A0A1U7MWI1</accession>
<dbReference type="Proteomes" id="UP000186657">
    <property type="component" value="Unassembled WGS sequence"/>
</dbReference>